<organism evidence="5 6">
    <name type="scientific">SAR86 cluster bacterium BACL1 MAG-120820-bin45</name>
    <dbReference type="NCBI Taxonomy" id="1655612"/>
    <lineage>
        <taxon>Bacteria</taxon>
        <taxon>Pseudomonadati</taxon>
        <taxon>Pseudomonadota</taxon>
        <taxon>Gammaproteobacteria</taxon>
        <taxon>SAR86 cluster</taxon>
    </lineage>
</organism>
<feature type="active site" evidence="2 3">
    <location>
        <position position="344"/>
    </location>
</feature>
<dbReference type="GO" id="GO:0004414">
    <property type="term" value="F:homoserine O-acetyltransferase activity"/>
    <property type="evidence" value="ECO:0007669"/>
    <property type="project" value="UniProtKB-UniRule"/>
</dbReference>
<feature type="binding site" evidence="2">
    <location>
        <position position="216"/>
    </location>
    <ligand>
        <name>substrate</name>
    </ligand>
</feature>
<keyword evidence="2" id="KW-0963">Cytoplasm</keyword>
<evidence type="ECO:0000256" key="2">
    <source>
        <dbReference type="HAMAP-Rule" id="MF_00296"/>
    </source>
</evidence>
<comment type="subunit">
    <text evidence="2">Homodimer.</text>
</comment>
<dbReference type="Pfam" id="PF00561">
    <property type="entry name" value="Abhydrolase_1"/>
    <property type="match status" value="1"/>
</dbReference>
<keyword evidence="2" id="KW-0012">Acyltransferase</keyword>
<keyword evidence="2" id="KW-0028">Amino-acid biosynthesis</keyword>
<dbReference type="PANTHER" id="PTHR32268:SF11">
    <property type="entry name" value="HOMOSERINE O-ACETYLTRANSFERASE"/>
    <property type="match status" value="1"/>
</dbReference>
<dbReference type="HAMAP" id="MF_00296">
    <property type="entry name" value="MetX_acyltransf"/>
    <property type="match status" value="1"/>
</dbReference>
<comment type="subcellular location">
    <subcellularLocation>
        <location evidence="2">Cytoplasm</location>
    </subcellularLocation>
</comment>
<comment type="pathway">
    <text evidence="2">Amino-acid biosynthesis; L-methionine biosynthesis via de novo pathway; O-acetyl-L-homoserine from L-homoserine: step 1/1.</text>
</comment>
<evidence type="ECO:0000313" key="5">
    <source>
        <dbReference type="EMBL" id="KRO96131.1"/>
    </source>
</evidence>
<comment type="catalytic activity">
    <reaction evidence="2">
        <text>L-homoserine + acetyl-CoA = O-acetyl-L-homoserine + CoA</text>
        <dbReference type="Rhea" id="RHEA:13701"/>
        <dbReference type="ChEBI" id="CHEBI:57287"/>
        <dbReference type="ChEBI" id="CHEBI:57288"/>
        <dbReference type="ChEBI" id="CHEBI:57476"/>
        <dbReference type="ChEBI" id="CHEBI:57716"/>
        <dbReference type="EC" id="2.3.1.31"/>
    </reaction>
</comment>
<dbReference type="NCBIfam" id="NF001209">
    <property type="entry name" value="PRK00175.1"/>
    <property type="match status" value="1"/>
</dbReference>
<feature type="active site" evidence="2 3">
    <location>
        <position position="311"/>
    </location>
</feature>
<name>A0A0R2UFJ1_9GAMM</name>
<proteinExistence type="inferred from homology"/>
<dbReference type="GO" id="GO:0005737">
    <property type="term" value="C:cytoplasm"/>
    <property type="evidence" value="ECO:0007669"/>
    <property type="project" value="UniProtKB-SubCell"/>
</dbReference>
<protein>
    <recommendedName>
        <fullName evidence="2">Homoserine O-acetyltransferase</fullName>
        <shortName evidence="2">HAT</shortName>
        <ecNumber evidence="2">2.3.1.31</ecNumber>
    </recommendedName>
    <alternativeName>
        <fullName evidence="2">Homoserine transacetylase</fullName>
        <shortName evidence="2">HTA</shortName>
    </alternativeName>
</protein>
<dbReference type="PIRSF" id="PIRSF000443">
    <property type="entry name" value="Homoser_Ac_trans"/>
    <property type="match status" value="1"/>
</dbReference>
<evidence type="ECO:0000256" key="1">
    <source>
        <dbReference type="ARBA" id="ARBA00022679"/>
    </source>
</evidence>
<evidence type="ECO:0000256" key="3">
    <source>
        <dbReference type="PIRSR" id="PIRSR000443-1"/>
    </source>
</evidence>
<comment type="caution">
    <text evidence="5">The sequence shown here is derived from an EMBL/GenBank/DDBJ whole genome shotgun (WGS) entry which is preliminary data.</text>
</comment>
<dbReference type="InterPro" id="IPR000073">
    <property type="entry name" value="AB_hydrolase_1"/>
</dbReference>
<dbReference type="EMBL" id="LICS01000006">
    <property type="protein sequence ID" value="KRO96131.1"/>
    <property type="molecule type" value="Genomic_DNA"/>
</dbReference>
<dbReference type="STRING" id="1655612.ABS10_06030"/>
<dbReference type="GO" id="GO:0009092">
    <property type="term" value="P:homoserine metabolic process"/>
    <property type="evidence" value="ECO:0007669"/>
    <property type="project" value="TreeGrafter"/>
</dbReference>
<feature type="binding site" evidence="2">
    <location>
        <position position="345"/>
    </location>
    <ligand>
        <name>substrate</name>
    </ligand>
</feature>
<accession>A0A0R2UFJ1</accession>
<dbReference type="GO" id="GO:0009086">
    <property type="term" value="P:methionine biosynthetic process"/>
    <property type="evidence" value="ECO:0007669"/>
    <property type="project" value="UniProtKB-UniRule"/>
</dbReference>
<reference evidence="5 6" key="1">
    <citation type="submission" date="2015-10" db="EMBL/GenBank/DDBJ databases">
        <title>Metagenome-Assembled Genomes uncover a global brackish microbiome.</title>
        <authorList>
            <person name="Hugerth L.W."/>
            <person name="Larsson J."/>
            <person name="Alneberg J."/>
            <person name="Lindh M.V."/>
            <person name="Legrand C."/>
            <person name="Pinhassi J."/>
            <person name="Andersson A.F."/>
        </authorList>
    </citation>
    <scope>NUCLEOTIDE SEQUENCE [LARGE SCALE GENOMIC DNA]</scope>
    <source>
        <strain evidence="5">BACL1 MAG-120820-bin45</strain>
    </source>
</reference>
<dbReference type="InterPro" id="IPR008220">
    <property type="entry name" value="HAT_MetX-like"/>
</dbReference>
<dbReference type="NCBIfam" id="TIGR01392">
    <property type="entry name" value="homoserO_Ac_trn"/>
    <property type="match status" value="1"/>
</dbReference>
<dbReference type="Gene3D" id="3.40.50.1820">
    <property type="entry name" value="alpha/beta hydrolase"/>
    <property type="match status" value="1"/>
</dbReference>
<dbReference type="Gene3D" id="1.10.1740.110">
    <property type="match status" value="1"/>
</dbReference>
<keyword evidence="1 2" id="KW-0808">Transferase</keyword>
<evidence type="ECO:0000259" key="4">
    <source>
        <dbReference type="Pfam" id="PF00561"/>
    </source>
</evidence>
<comment type="caution">
    <text evidence="2">Lacks conserved residue(s) required for the propagation of feature annotation.</text>
</comment>
<evidence type="ECO:0000313" key="6">
    <source>
        <dbReference type="Proteomes" id="UP000051027"/>
    </source>
</evidence>
<dbReference type="SUPFAM" id="SSF53474">
    <property type="entry name" value="alpha/beta-Hydrolases"/>
    <property type="match status" value="1"/>
</dbReference>
<dbReference type="AlphaFoldDB" id="A0A0R2UFJ1"/>
<comment type="similarity">
    <text evidence="2">Belongs to the AB hydrolase superfamily. MetX family.</text>
</comment>
<keyword evidence="2" id="KW-0486">Methionine biosynthesis</keyword>
<feature type="active site" description="Nucleophile" evidence="2 3">
    <location>
        <position position="146"/>
    </location>
</feature>
<gene>
    <name evidence="2" type="primary">metXA</name>
    <name evidence="5" type="ORF">ABS10_06030</name>
</gene>
<dbReference type="UniPathway" id="UPA00051">
    <property type="reaction ID" value="UER00074"/>
</dbReference>
<comment type="function">
    <text evidence="2">Transfers an acetyl group from acetyl-CoA to L-homoserine, forming acetyl-L-homoserine.</text>
</comment>
<feature type="domain" description="AB hydrolase-1" evidence="4">
    <location>
        <begin position="41"/>
        <end position="350"/>
    </location>
</feature>
<dbReference type="EC" id="2.3.1.31" evidence="2"/>
<dbReference type="InterPro" id="IPR029058">
    <property type="entry name" value="AB_hydrolase_fold"/>
</dbReference>
<sequence length="369" mass="41085">MKTCTEKIFFDLPLTLESGSILPFFELMVETYGELNSVKDNAVLVCHAFSGNHHAAGEKSEETKAGWWDQMVGDGKTIDTSKYFVVSLNNLGGCHGSSGPISVDPTTNLPFGAAFPAVSVQDWVSAQKHLLDHFKIDSWEMVAGGSLGGMQALQWAISYPDKLKKAAIIASSSKISSQNIALNEVAREMIRKDENFFDGNYLAQGSKPKQGLKAARMLGHITYLSESSMSKRFGRKLQNPETRIDTKVSYEVENYLQYKGEQFAETFDANSYILMTKAMDTFDPAKDFGQDLVECFKQIQAKLFIASFNSDWLFPKEYGKDIQISAVKAGVRSSYVELEGEYGHDSFLFHSDNYSASLQNFLETNDELS</sequence>
<dbReference type="Proteomes" id="UP000051027">
    <property type="component" value="Unassembled WGS sequence"/>
</dbReference>
<dbReference type="PANTHER" id="PTHR32268">
    <property type="entry name" value="HOMOSERINE O-ACETYLTRANSFERASE"/>
    <property type="match status" value="1"/>
</dbReference>